<evidence type="ECO:0000313" key="1">
    <source>
        <dbReference type="EMBL" id="VDO15085.1"/>
    </source>
</evidence>
<keyword evidence="2" id="KW-1185">Reference proteome</keyword>
<accession>A0A0N4VYX7</accession>
<name>A0A0N4VYX7_HAEPC</name>
<reference evidence="3" key="1">
    <citation type="submission" date="2017-02" db="UniProtKB">
        <authorList>
            <consortium name="WormBaseParasite"/>
        </authorList>
    </citation>
    <scope>IDENTIFICATION</scope>
</reference>
<gene>
    <name evidence="1" type="ORF">HPLM_LOCUS2495</name>
</gene>
<dbReference type="Proteomes" id="UP000268014">
    <property type="component" value="Unassembled WGS sequence"/>
</dbReference>
<protein>
    <submittedName>
        <fullName evidence="3">Integrase</fullName>
    </submittedName>
</protein>
<reference evidence="1 2" key="2">
    <citation type="submission" date="2018-11" db="EMBL/GenBank/DDBJ databases">
        <authorList>
            <consortium name="Pathogen Informatics"/>
        </authorList>
    </citation>
    <scope>NUCLEOTIDE SEQUENCE [LARGE SCALE GENOMIC DNA]</scope>
    <source>
        <strain evidence="1 2">MHpl1</strain>
    </source>
</reference>
<organism evidence="3">
    <name type="scientific">Haemonchus placei</name>
    <name type="common">Barber's pole worm</name>
    <dbReference type="NCBI Taxonomy" id="6290"/>
    <lineage>
        <taxon>Eukaryota</taxon>
        <taxon>Metazoa</taxon>
        <taxon>Ecdysozoa</taxon>
        <taxon>Nematoda</taxon>
        <taxon>Chromadorea</taxon>
        <taxon>Rhabditida</taxon>
        <taxon>Rhabditina</taxon>
        <taxon>Rhabditomorpha</taxon>
        <taxon>Strongyloidea</taxon>
        <taxon>Trichostrongylidae</taxon>
        <taxon>Haemonchus</taxon>
    </lineage>
</organism>
<sequence>MHLCRHSLTYHFIAWITMNGLTSVKDMRKCLTRTVTIAYDNGRNSNMGSYRHNRR</sequence>
<evidence type="ECO:0000313" key="2">
    <source>
        <dbReference type="Proteomes" id="UP000268014"/>
    </source>
</evidence>
<dbReference type="WBParaSite" id="HPLM_0000249801-mRNA-1">
    <property type="protein sequence ID" value="HPLM_0000249801-mRNA-1"/>
    <property type="gene ID" value="HPLM_0000249801"/>
</dbReference>
<dbReference type="EMBL" id="UZAF01005266">
    <property type="protein sequence ID" value="VDO15085.1"/>
    <property type="molecule type" value="Genomic_DNA"/>
</dbReference>
<evidence type="ECO:0000313" key="3">
    <source>
        <dbReference type="WBParaSite" id="HPLM_0000249801-mRNA-1"/>
    </source>
</evidence>
<proteinExistence type="predicted"/>
<dbReference type="AlphaFoldDB" id="A0A0N4VYX7"/>